<feature type="region of interest" description="Disordered" evidence="5">
    <location>
        <begin position="754"/>
        <end position="789"/>
    </location>
</feature>
<evidence type="ECO:0000256" key="1">
    <source>
        <dbReference type="ARBA" id="ARBA00022723"/>
    </source>
</evidence>
<dbReference type="RefSeq" id="XP_067922741.1">
    <property type="nucleotide sequence ID" value="XM_068065283.1"/>
</dbReference>
<feature type="compositionally biased region" description="Basic and acidic residues" evidence="5">
    <location>
        <begin position="79"/>
        <end position="91"/>
    </location>
</feature>
<evidence type="ECO:0000256" key="4">
    <source>
        <dbReference type="PROSITE-ProRule" id="PRU00723"/>
    </source>
</evidence>
<dbReference type="AlphaFoldDB" id="A0A2C6KZ62"/>
<dbReference type="InterPro" id="IPR000571">
    <property type="entry name" value="Znf_CCCH"/>
</dbReference>
<dbReference type="VEuPathDB" id="ToxoDB:CSUI_005104"/>
<dbReference type="GeneID" id="94428494"/>
<feature type="compositionally biased region" description="Basic and acidic residues" evidence="5">
    <location>
        <begin position="372"/>
        <end position="401"/>
    </location>
</feature>
<feature type="domain" description="C3H1-type" evidence="6">
    <location>
        <begin position="179"/>
        <end position="207"/>
    </location>
</feature>
<feature type="non-terminal residue" evidence="7">
    <location>
        <position position="1048"/>
    </location>
</feature>
<dbReference type="EMBL" id="MIGC01002457">
    <property type="protein sequence ID" value="PHJ21056.1"/>
    <property type="molecule type" value="Genomic_DNA"/>
</dbReference>
<dbReference type="GO" id="GO:0008270">
    <property type="term" value="F:zinc ion binding"/>
    <property type="evidence" value="ECO:0007669"/>
    <property type="project" value="UniProtKB-KW"/>
</dbReference>
<feature type="region of interest" description="Disordered" evidence="5">
    <location>
        <begin position="22"/>
        <end position="164"/>
    </location>
</feature>
<evidence type="ECO:0000256" key="3">
    <source>
        <dbReference type="ARBA" id="ARBA00022833"/>
    </source>
</evidence>
<accession>A0A2C6KZ62</accession>
<keyword evidence="2 4" id="KW-0863">Zinc-finger</keyword>
<dbReference type="Gene3D" id="4.10.1000.10">
    <property type="entry name" value="Zinc finger, CCCH-type"/>
    <property type="match status" value="3"/>
</dbReference>
<feature type="compositionally biased region" description="Polar residues" evidence="5">
    <location>
        <begin position="128"/>
        <end position="142"/>
    </location>
</feature>
<reference evidence="7 8" key="1">
    <citation type="journal article" date="2017" name="Int. J. Parasitol.">
        <title>The genome of the protozoan parasite Cystoisospora suis and a reverse vaccinology approach to identify vaccine candidates.</title>
        <authorList>
            <person name="Palmieri N."/>
            <person name="Shrestha A."/>
            <person name="Ruttkowski B."/>
            <person name="Beck T."/>
            <person name="Vogl C."/>
            <person name="Tomley F."/>
            <person name="Blake D.P."/>
            <person name="Joachim A."/>
        </authorList>
    </citation>
    <scope>NUCLEOTIDE SEQUENCE [LARGE SCALE GENOMIC DNA]</scope>
    <source>
        <strain evidence="7 8">Wien I</strain>
    </source>
</reference>
<feature type="zinc finger region" description="C3H1-type" evidence="4">
    <location>
        <begin position="215"/>
        <end position="243"/>
    </location>
</feature>
<dbReference type="PROSITE" id="PS50103">
    <property type="entry name" value="ZF_C3H1"/>
    <property type="match status" value="3"/>
</dbReference>
<dbReference type="InterPro" id="IPR036855">
    <property type="entry name" value="Znf_CCCH_sf"/>
</dbReference>
<feature type="compositionally biased region" description="Basic and acidic residues" evidence="5">
    <location>
        <begin position="344"/>
        <end position="354"/>
    </location>
</feature>
<feature type="zinc finger region" description="C3H1-type" evidence="4">
    <location>
        <begin position="179"/>
        <end position="207"/>
    </location>
</feature>
<keyword evidence="1 4" id="KW-0479">Metal-binding</keyword>
<evidence type="ECO:0000259" key="6">
    <source>
        <dbReference type="PROSITE" id="PS50103"/>
    </source>
</evidence>
<organism evidence="7 8">
    <name type="scientific">Cystoisospora suis</name>
    <dbReference type="NCBI Taxonomy" id="483139"/>
    <lineage>
        <taxon>Eukaryota</taxon>
        <taxon>Sar</taxon>
        <taxon>Alveolata</taxon>
        <taxon>Apicomplexa</taxon>
        <taxon>Conoidasida</taxon>
        <taxon>Coccidia</taxon>
        <taxon>Eucoccidiorida</taxon>
        <taxon>Eimeriorina</taxon>
        <taxon>Sarcocystidae</taxon>
        <taxon>Cystoisospora</taxon>
    </lineage>
</organism>
<feature type="region of interest" description="Disordered" evidence="5">
    <location>
        <begin position="809"/>
        <end position="828"/>
    </location>
</feature>
<proteinExistence type="predicted"/>
<feature type="compositionally biased region" description="Polar residues" evidence="5">
    <location>
        <begin position="651"/>
        <end position="667"/>
    </location>
</feature>
<dbReference type="OrthoDB" id="330598at2759"/>
<protein>
    <submittedName>
        <fullName evidence="7">Zinc finger (Ccch type) motif-containing protein</fullName>
    </submittedName>
</protein>
<feature type="compositionally biased region" description="Basic residues" evidence="5">
    <location>
        <begin position="406"/>
        <end position="415"/>
    </location>
</feature>
<evidence type="ECO:0000256" key="5">
    <source>
        <dbReference type="SAM" id="MobiDB-lite"/>
    </source>
</evidence>
<dbReference type="Pfam" id="PF00642">
    <property type="entry name" value="zf-CCCH"/>
    <property type="match status" value="1"/>
</dbReference>
<comment type="caution">
    <text evidence="7">The sequence shown here is derived from an EMBL/GenBank/DDBJ whole genome shotgun (WGS) entry which is preliminary data.</text>
</comment>
<feature type="compositionally biased region" description="Basic and acidic residues" evidence="5">
    <location>
        <begin position="55"/>
        <end position="67"/>
    </location>
</feature>
<feature type="zinc finger region" description="C3H1-type" evidence="4">
    <location>
        <begin position="252"/>
        <end position="278"/>
    </location>
</feature>
<feature type="region of interest" description="Disordered" evidence="5">
    <location>
        <begin position="634"/>
        <end position="667"/>
    </location>
</feature>
<dbReference type="SUPFAM" id="SSF90229">
    <property type="entry name" value="CCCH zinc finger"/>
    <property type="match status" value="3"/>
</dbReference>
<feature type="region of interest" description="Disordered" evidence="5">
    <location>
        <begin position="294"/>
        <end position="496"/>
    </location>
</feature>
<keyword evidence="3 4" id="KW-0862">Zinc</keyword>
<sequence>MADNFGCEDPSCKETRNRRCVQPGELTGVSLDGDDGLSPADHRDGDAVAGTRKGVRLDGGTEREKTPQRRQGADGGSEEGGRTTTVEKESGMRQCTGDTSVASRIDGDNSAGSLPRMALAPHLEEEQQSASVGVRKSNNAGETISEDDSGNKSTSGRRRRSISSNITTPVRLARACSQYYRTKMCLYVLHGRPCSRGHKCVYAHSEEELRVPPDLSRTRLCPSLKQQGTCPKEESCPYAHSTVELRHTVTVFKTKICHMWNKGKCGAGAACRHAHGVDELKHYRQLSHRELVALSRGPSGVQRDGESGIGGGASSTSRPTSPHPTEACQRSSEGSPVSGGPRSADPEKKSRIPEETEASEEPPAKSSATVDTAKEDRLDLSADTPSRTERLQVEERADEGGSIKAHPSRRKRREPRKNFGEVKKAWKEAVQQGPTKEQTDDRAASPCQASSSGRPRPGSEGHVSEGGSRSPVTSVRSQVPAPGAPRSCPLTGRWTNEIGTPSSRVAWGIYEASEEIPDLIGNPGCRASRGSARPSAGCGVARPVEATNPFRPCGDATGVLLDNVAGRTEIFSSTGKPRSAACCAPRTSKTTLSPPPRPAGQYATDIDGLTVAGKAAYATASEVFRCLVDVGGTVSKDNQRERPDERKVRPSTLQKAHGTSSGMGSSRNQRLLQANASSFLGGRPVASRPWPPSVYPAGSSPSGAGSLSEAGDFLAVAQLLALLQNPDSNCASKESRGGFQDARVPAFHPHNAAPAAWETQSHQPSPEPDTAFPSQSTSPGCSAVAGHESGNQNVYTTHRTHRVVPASMGAARVPPSPSAAAVPGSGPDSKGDVAAAAAWELLLSQRCRTELPRDLKQGCEGAQGGRSSRGVRTDAHSFIPGVKIPPIAETRPLVSMSRGWGSMTEKRQPRKDVRPASRLDLYAPSGMGLADDFSSSALQHILSLFRSSKASGQGESVPPCSKSVGAAIGFSQGMPDSCAMPAESNDYDAPGSRTTAAWETCIPAPVAGKSEVLRSGAARAEPFIGGSCSSDLGEWQPSTQLIGVDSGL</sequence>
<feature type="compositionally biased region" description="Basic and acidic residues" evidence="5">
    <location>
        <begin position="416"/>
        <end position="427"/>
    </location>
</feature>
<feature type="compositionally biased region" description="Low complexity" evidence="5">
    <location>
        <begin position="314"/>
        <end position="325"/>
    </location>
</feature>
<dbReference type="SMART" id="SM00356">
    <property type="entry name" value="ZnF_C3H1"/>
    <property type="match status" value="3"/>
</dbReference>
<feature type="domain" description="C3H1-type" evidence="6">
    <location>
        <begin position="215"/>
        <end position="243"/>
    </location>
</feature>
<evidence type="ECO:0000256" key="2">
    <source>
        <dbReference type="ARBA" id="ARBA00022771"/>
    </source>
</evidence>
<name>A0A2C6KZ62_9APIC</name>
<feature type="compositionally biased region" description="Low complexity" evidence="5">
    <location>
        <begin position="809"/>
        <end position="827"/>
    </location>
</feature>
<evidence type="ECO:0000313" key="7">
    <source>
        <dbReference type="EMBL" id="PHJ21056.1"/>
    </source>
</evidence>
<feature type="compositionally biased region" description="Basic and acidic residues" evidence="5">
    <location>
        <begin position="637"/>
        <end position="648"/>
    </location>
</feature>
<evidence type="ECO:0000313" key="8">
    <source>
        <dbReference type="Proteomes" id="UP000221165"/>
    </source>
</evidence>
<feature type="domain" description="C3H1-type" evidence="6">
    <location>
        <begin position="252"/>
        <end position="278"/>
    </location>
</feature>
<gene>
    <name evidence="7" type="ORF">CSUI_005104</name>
</gene>
<dbReference type="Proteomes" id="UP000221165">
    <property type="component" value="Unassembled WGS sequence"/>
</dbReference>
<keyword evidence="8" id="KW-1185">Reference proteome</keyword>